<comment type="caution">
    <text evidence="2">The sequence shown here is derived from an EMBL/GenBank/DDBJ whole genome shotgun (WGS) entry which is preliminary data.</text>
</comment>
<dbReference type="EMBL" id="QGNW01000340">
    <property type="protein sequence ID" value="RVW75815.1"/>
    <property type="molecule type" value="Genomic_DNA"/>
</dbReference>
<name>A0A438GUD4_VITVI</name>
<feature type="coiled-coil region" evidence="1">
    <location>
        <begin position="10"/>
        <end position="37"/>
    </location>
</feature>
<sequence length="53" mass="6423">MGSEYYFNWRENIKRLQQESEQQVQALLSKTRRLREKNKVLRIQMSSSGHPRS</sequence>
<evidence type="ECO:0000256" key="1">
    <source>
        <dbReference type="SAM" id="Coils"/>
    </source>
</evidence>
<reference evidence="2 3" key="1">
    <citation type="journal article" date="2018" name="PLoS Genet.">
        <title>Population sequencing reveals clonal diversity and ancestral inbreeding in the grapevine cultivar Chardonnay.</title>
        <authorList>
            <person name="Roach M.J."/>
            <person name="Johnson D.L."/>
            <person name="Bohlmann J."/>
            <person name="van Vuuren H.J."/>
            <person name="Jones S.J."/>
            <person name="Pretorius I.S."/>
            <person name="Schmidt S.A."/>
            <person name="Borneman A.R."/>
        </authorList>
    </citation>
    <scope>NUCLEOTIDE SEQUENCE [LARGE SCALE GENOMIC DNA]</scope>
    <source>
        <strain evidence="3">cv. Chardonnay</strain>
        <tissue evidence="2">Leaf</tissue>
    </source>
</reference>
<gene>
    <name evidence="2" type="ORF">CK203_055095</name>
</gene>
<dbReference type="Proteomes" id="UP000288805">
    <property type="component" value="Unassembled WGS sequence"/>
</dbReference>
<dbReference type="AlphaFoldDB" id="A0A438GUD4"/>
<protein>
    <submittedName>
        <fullName evidence="2">Uncharacterized protein</fullName>
    </submittedName>
</protein>
<keyword evidence="1" id="KW-0175">Coiled coil</keyword>
<evidence type="ECO:0000313" key="2">
    <source>
        <dbReference type="EMBL" id="RVW75815.1"/>
    </source>
</evidence>
<organism evidence="2 3">
    <name type="scientific">Vitis vinifera</name>
    <name type="common">Grape</name>
    <dbReference type="NCBI Taxonomy" id="29760"/>
    <lineage>
        <taxon>Eukaryota</taxon>
        <taxon>Viridiplantae</taxon>
        <taxon>Streptophyta</taxon>
        <taxon>Embryophyta</taxon>
        <taxon>Tracheophyta</taxon>
        <taxon>Spermatophyta</taxon>
        <taxon>Magnoliopsida</taxon>
        <taxon>eudicotyledons</taxon>
        <taxon>Gunneridae</taxon>
        <taxon>Pentapetalae</taxon>
        <taxon>rosids</taxon>
        <taxon>Vitales</taxon>
        <taxon>Vitaceae</taxon>
        <taxon>Viteae</taxon>
        <taxon>Vitis</taxon>
    </lineage>
</organism>
<evidence type="ECO:0000313" key="3">
    <source>
        <dbReference type="Proteomes" id="UP000288805"/>
    </source>
</evidence>
<proteinExistence type="predicted"/>
<accession>A0A438GUD4</accession>